<dbReference type="EMBL" id="CP067420">
    <property type="protein sequence ID" value="QQP90583.1"/>
    <property type="molecule type" value="Genomic_DNA"/>
</dbReference>
<reference evidence="1" key="1">
    <citation type="submission" date="2021-02" db="EMBL/GenBank/DDBJ databases">
        <title>Skermanella TT6 skin isolate.</title>
        <authorList>
            <person name="Lee K."/>
            <person name="Ganzorig M."/>
        </authorList>
    </citation>
    <scope>NUCLEOTIDE SEQUENCE</scope>
    <source>
        <strain evidence="1">TT6</strain>
    </source>
</reference>
<organism evidence="1 2">
    <name type="scientific">Skermanella cutis</name>
    <dbReference type="NCBI Taxonomy" id="2775420"/>
    <lineage>
        <taxon>Bacteria</taxon>
        <taxon>Pseudomonadati</taxon>
        <taxon>Pseudomonadota</taxon>
        <taxon>Alphaproteobacteria</taxon>
        <taxon>Rhodospirillales</taxon>
        <taxon>Azospirillaceae</taxon>
        <taxon>Skermanella</taxon>
    </lineage>
</organism>
<keyword evidence="2" id="KW-1185">Reference proteome</keyword>
<name>A0ABX7B874_9PROT</name>
<evidence type="ECO:0000313" key="2">
    <source>
        <dbReference type="Proteomes" id="UP000595197"/>
    </source>
</evidence>
<accession>A0ABX7B874</accession>
<gene>
    <name evidence="1" type="ORF">IGS68_04885</name>
</gene>
<evidence type="ECO:0000313" key="1">
    <source>
        <dbReference type="EMBL" id="QQP90583.1"/>
    </source>
</evidence>
<dbReference type="RefSeq" id="WP_201077772.1">
    <property type="nucleotide sequence ID" value="NZ_CP067420.1"/>
</dbReference>
<dbReference type="Proteomes" id="UP000595197">
    <property type="component" value="Chromosome"/>
</dbReference>
<proteinExistence type="predicted"/>
<protein>
    <submittedName>
        <fullName evidence="1">Uncharacterized protein</fullName>
    </submittedName>
</protein>
<sequence length="85" mass="8960">MPSPASQSSSATPFPAASPVDQLHAEYAAARDQILRQTNSTHVSECLDAIRPLWAAYQAKLAALASVAQAFEPAAEEPVLVRLSA</sequence>